<evidence type="ECO:0000256" key="1">
    <source>
        <dbReference type="ARBA" id="ARBA00022603"/>
    </source>
</evidence>
<dbReference type="EMBL" id="LVLJ01002828">
    <property type="protein sequence ID" value="OAE23512.1"/>
    <property type="molecule type" value="Genomic_DNA"/>
</dbReference>
<evidence type="ECO:0000256" key="2">
    <source>
        <dbReference type="ARBA" id="ARBA00022679"/>
    </source>
</evidence>
<feature type="compositionally biased region" description="Basic and acidic residues" evidence="3">
    <location>
        <begin position="510"/>
        <end position="523"/>
    </location>
</feature>
<feature type="region of interest" description="Disordered" evidence="3">
    <location>
        <begin position="510"/>
        <end position="532"/>
    </location>
</feature>
<evidence type="ECO:0008006" key="6">
    <source>
        <dbReference type="Google" id="ProtNLM"/>
    </source>
</evidence>
<comment type="caution">
    <text evidence="4">The sequence shown here is derived from an EMBL/GenBank/DDBJ whole genome shotgun (WGS) entry which is preliminary data.</text>
</comment>
<dbReference type="AlphaFoldDB" id="A0A176VT51"/>
<sequence length="532" mass="57790">MAARIEQLEQRLAAMVSSGASTSTSYEEEDFPYLASAAQVEASVAVTRGAARALEPRGATGELDPQRGEGGRQARLPQSFLLSEVGSTSSMRPVPPSGLSGRTETSTSRVVDTDTPSSAVTRMASSVMRSPLFSAMELIDSGIDLARVFRAAATLCERGSITATSAEIGETIGEELSSTTPSSDESTWQAAAARMESLPARPAIDRERVVPDLDRVGHIDLVIAGWPCQGHTRAGHGAGLHDPRSRMFWEMLRVLRHLQEQQTRSPAYILENVPLLGDTRAQLMASVHEVRAWIGSAVLLDAARVGSRAHRARLWWTNLVPREILRHAYDSVHRDPTLTVDRILDVSRYSQVVRVADRSPMALVNHVGQPRMALPTLVSYPASHAYRDGGPGLLWDSTLHQLVEPNADERERAMGFLTGVTAASSVSEASRRQVLGQAMDLNCLTWIVSLGLAEQRRLRADLVVVTPLISSLPTGTVVAMAGGDLRDIRHPWSSWDVTRGLARVNAHEVEDDGHRKVATKEGTENPPLEEVS</sequence>
<dbReference type="GO" id="GO:0008168">
    <property type="term" value="F:methyltransferase activity"/>
    <property type="evidence" value="ECO:0007669"/>
    <property type="project" value="UniProtKB-KW"/>
</dbReference>
<proteinExistence type="predicted"/>
<feature type="region of interest" description="Disordered" evidence="3">
    <location>
        <begin position="55"/>
        <end position="117"/>
    </location>
</feature>
<protein>
    <recommendedName>
        <fullName evidence="6">DNA (cytosine-5-)-methyltransferase</fullName>
    </recommendedName>
</protein>
<dbReference type="InterPro" id="IPR029063">
    <property type="entry name" value="SAM-dependent_MTases_sf"/>
</dbReference>
<dbReference type="Gene3D" id="3.40.50.150">
    <property type="entry name" value="Vaccinia Virus protein VP39"/>
    <property type="match status" value="1"/>
</dbReference>
<dbReference type="InterPro" id="IPR001525">
    <property type="entry name" value="C5_MeTfrase"/>
</dbReference>
<organism evidence="4 5">
    <name type="scientific">Marchantia polymorpha subsp. ruderalis</name>
    <dbReference type="NCBI Taxonomy" id="1480154"/>
    <lineage>
        <taxon>Eukaryota</taxon>
        <taxon>Viridiplantae</taxon>
        <taxon>Streptophyta</taxon>
        <taxon>Embryophyta</taxon>
        <taxon>Marchantiophyta</taxon>
        <taxon>Marchantiopsida</taxon>
        <taxon>Marchantiidae</taxon>
        <taxon>Marchantiales</taxon>
        <taxon>Marchantiaceae</taxon>
        <taxon>Marchantia</taxon>
    </lineage>
</organism>
<dbReference type="Proteomes" id="UP000077202">
    <property type="component" value="Unassembled WGS sequence"/>
</dbReference>
<dbReference type="Pfam" id="PF00145">
    <property type="entry name" value="DNA_methylase"/>
    <property type="match status" value="1"/>
</dbReference>
<keyword evidence="2" id="KW-0808">Transferase</keyword>
<name>A0A176VT51_MARPO</name>
<dbReference type="GO" id="GO:0032259">
    <property type="term" value="P:methylation"/>
    <property type="evidence" value="ECO:0007669"/>
    <property type="project" value="UniProtKB-KW"/>
</dbReference>
<reference evidence="4" key="1">
    <citation type="submission" date="2016-03" db="EMBL/GenBank/DDBJ databases">
        <title>Mechanisms controlling the formation of the plant cell surface in tip-growing cells are functionally conserved among land plants.</title>
        <authorList>
            <person name="Honkanen S."/>
            <person name="Jones V.A."/>
            <person name="Morieri G."/>
            <person name="Champion C."/>
            <person name="Hetherington A.J."/>
            <person name="Kelly S."/>
            <person name="Saint-Marcoux D."/>
            <person name="Proust H."/>
            <person name="Prescott H."/>
            <person name="Dolan L."/>
        </authorList>
    </citation>
    <scope>NUCLEOTIDE SEQUENCE [LARGE SCALE GENOMIC DNA]</scope>
    <source>
        <tissue evidence="4">Whole gametophyte</tissue>
    </source>
</reference>
<accession>A0A176VT51</accession>
<evidence type="ECO:0000313" key="5">
    <source>
        <dbReference type="Proteomes" id="UP000077202"/>
    </source>
</evidence>
<feature type="compositionally biased region" description="Polar residues" evidence="3">
    <location>
        <begin position="100"/>
        <end position="117"/>
    </location>
</feature>
<dbReference type="SUPFAM" id="SSF53335">
    <property type="entry name" value="S-adenosyl-L-methionine-dependent methyltransferases"/>
    <property type="match status" value="1"/>
</dbReference>
<keyword evidence="1" id="KW-0489">Methyltransferase</keyword>
<keyword evidence="5" id="KW-1185">Reference proteome</keyword>
<evidence type="ECO:0000256" key="3">
    <source>
        <dbReference type="SAM" id="MobiDB-lite"/>
    </source>
</evidence>
<gene>
    <name evidence="4" type="ORF">AXG93_333s1020</name>
</gene>
<evidence type="ECO:0000313" key="4">
    <source>
        <dbReference type="EMBL" id="OAE23512.1"/>
    </source>
</evidence>